<dbReference type="NCBIfam" id="TIGR00535">
    <property type="entry name" value="SAM_DCase"/>
    <property type="match status" value="1"/>
</dbReference>
<dbReference type="EC" id="4.1.1.50" evidence="4"/>
<evidence type="ECO:0000256" key="12">
    <source>
        <dbReference type="ARBA" id="ARBA00023270"/>
    </source>
</evidence>
<keyword evidence="7" id="KW-0068">Autocatalytic cleavage</keyword>
<evidence type="ECO:0000256" key="9">
    <source>
        <dbReference type="ARBA" id="ARBA00023115"/>
    </source>
</evidence>
<evidence type="ECO:0000256" key="7">
    <source>
        <dbReference type="ARBA" id="ARBA00022813"/>
    </source>
</evidence>
<dbReference type="Gene3D" id="3.30.360.50">
    <property type="entry name" value="S-adenosylmethionine decarboxylase"/>
    <property type="match status" value="1"/>
</dbReference>
<evidence type="ECO:0000256" key="5">
    <source>
        <dbReference type="ARBA" id="ARBA00022691"/>
    </source>
</evidence>
<dbReference type="PROSITE" id="PS01336">
    <property type="entry name" value="ADOMETDC"/>
    <property type="match status" value="1"/>
</dbReference>
<feature type="non-terminal residue" evidence="15">
    <location>
        <position position="1"/>
    </location>
</feature>
<keyword evidence="16" id="KW-1185">Reference proteome</keyword>
<evidence type="ECO:0000256" key="4">
    <source>
        <dbReference type="ARBA" id="ARBA00012357"/>
    </source>
</evidence>
<dbReference type="OrthoDB" id="5034579at2759"/>
<dbReference type="PANTHER" id="PTHR11570:SF0">
    <property type="entry name" value="S-ADENOSYLMETHIONINE DECARBOXYLASE PROENZYME"/>
    <property type="match status" value="1"/>
</dbReference>
<dbReference type="AlphaFoldDB" id="A0A8S1INK8"/>
<keyword evidence="10" id="KW-0865">Zymogen</keyword>
<dbReference type="InterPro" id="IPR048283">
    <property type="entry name" value="AdoMetDC-like"/>
</dbReference>
<comment type="pathway">
    <text evidence="2">Amine and polyamine biosynthesis; S-adenosylmethioninamine biosynthesis; S-adenosylmethioninamine from S-adenosyl-L-methionine: step 1/1.</text>
</comment>
<sequence length="257" mass="27928">MAVFEGSEKRLEVEFWHGAATPADGLRSLSRAHLDELLDLAACKIISGRSCPALDAYVLSESSLFVYPSLWVLKTCGTTGLLRSVGRLLEMTGRLGMRPRRVRYSRASFLYPKDQPPPHSSFAEESAVLQKHFGCLGDGGSAYVLGDYCRGMQWHVFAAEDPGSRLKGGAAIGTTIELCLTGLDRRAAAKFFRDDAFVSPSWTTKSTGIADLLNGSEIDDYVFEPCGYSMNGLKGSGFITVHVTPEEACSYASVEFS</sequence>
<keyword evidence="5" id="KW-0949">S-adenosyl-L-methionine</keyword>
<dbReference type="PANTHER" id="PTHR11570">
    <property type="entry name" value="S-ADENOSYLMETHIONINE DECARBOXYLASE"/>
    <property type="match status" value="1"/>
</dbReference>
<gene>
    <name evidence="15" type="ORF">OSTQU699_LOCUS1895</name>
</gene>
<dbReference type="Pfam" id="PF01536">
    <property type="entry name" value="SAM_decarbox"/>
    <property type="match status" value="1"/>
</dbReference>
<evidence type="ECO:0000256" key="10">
    <source>
        <dbReference type="ARBA" id="ARBA00023145"/>
    </source>
</evidence>
<protein>
    <recommendedName>
        <fullName evidence="4">adenosylmethionine decarboxylase</fullName>
        <ecNumber evidence="4">4.1.1.50</ecNumber>
    </recommendedName>
</protein>
<comment type="cofactor">
    <cofactor evidence="1">
        <name>pyruvate</name>
        <dbReference type="ChEBI" id="CHEBI:15361"/>
    </cofactor>
</comment>
<name>A0A8S1INK8_9CHLO</name>
<dbReference type="GO" id="GO:0005829">
    <property type="term" value="C:cytosol"/>
    <property type="evidence" value="ECO:0007669"/>
    <property type="project" value="TreeGrafter"/>
</dbReference>
<comment type="caution">
    <text evidence="15">The sequence shown here is derived from an EMBL/GenBank/DDBJ whole genome shotgun (WGS) entry which is preliminary data.</text>
</comment>
<dbReference type="EMBL" id="CAJHUC010000498">
    <property type="protein sequence ID" value="CAD7696534.1"/>
    <property type="molecule type" value="Genomic_DNA"/>
</dbReference>
<dbReference type="InterPro" id="IPR016067">
    <property type="entry name" value="S-AdoMet_deCO2ase_core"/>
</dbReference>
<evidence type="ECO:0000313" key="15">
    <source>
        <dbReference type="EMBL" id="CAD7696534.1"/>
    </source>
</evidence>
<dbReference type="Proteomes" id="UP000708148">
    <property type="component" value="Unassembled WGS sequence"/>
</dbReference>
<evidence type="ECO:0000256" key="8">
    <source>
        <dbReference type="ARBA" id="ARBA00023066"/>
    </source>
</evidence>
<dbReference type="Gene3D" id="3.60.90.10">
    <property type="entry name" value="S-adenosylmethionine decarboxylase"/>
    <property type="match status" value="1"/>
</dbReference>
<accession>A0A8S1INK8</accession>
<dbReference type="InterPro" id="IPR018166">
    <property type="entry name" value="S-AdoMet_deCO2ase_CS"/>
</dbReference>
<keyword evidence="13" id="KW-0670">Pyruvate</keyword>
<keyword evidence="12" id="KW-0704">Schiff base</keyword>
<dbReference type="InterPro" id="IPR001985">
    <property type="entry name" value="S-AdoMet_decarboxylase_euk"/>
</dbReference>
<keyword evidence="8" id="KW-0745">Spermidine biosynthesis</keyword>
<comment type="catalytic activity">
    <reaction evidence="14">
        <text>S-adenosyl-L-methionine + H(+) = S-adenosyl 3-(methylsulfanyl)propylamine + CO2</text>
        <dbReference type="Rhea" id="RHEA:15981"/>
        <dbReference type="ChEBI" id="CHEBI:15378"/>
        <dbReference type="ChEBI" id="CHEBI:16526"/>
        <dbReference type="ChEBI" id="CHEBI:57443"/>
        <dbReference type="ChEBI" id="CHEBI:59789"/>
        <dbReference type="EC" id="4.1.1.50"/>
    </reaction>
</comment>
<evidence type="ECO:0000256" key="2">
    <source>
        <dbReference type="ARBA" id="ARBA00004911"/>
    </source>
</evidence>
<dbReference type="GO" id="GO:0004014">
    <property type="term" value="F:adenosylmethionine decarboxylase activity"/>
    <property type="evidence" value="ECO:0007669"/>
    <property type="project" value="UniProtKB-EC"/>
</dbReference>
<evidence type="ECO:0000256" key="3">
    <source>
        <dbReference type="ARBA" id="ARBA00008466"/>
    </source>
</evidence>
<dbReference type="GO" id="GO:0008295">
    <property type="term" value="P:spermidine biosynthetic process"/>
    <property type="evidence" value="ECO:0007669"/>
    <property type="project" value="UniProtKB-KW"/>
</dbReference>
<organism evidence="15 16">
    <name type="scientific">Ostreobium quekettii</name>
    <dbReference type="NCBI Taxonomy" id="121088"/>
    <lineage>
        <taxon>Eukaryota</taxon>
        <taxon>Viridiplantae</taxon>
        <taxon>Chlorophyta</taxon>
        <taxon>core chlorophytes</taxon>
        <taxon>Ulvophyceae</taxon>
        <taxon>TCBD clade</taxon>
        <taxon>Bryopsidales</taxon>
        <taxon>Ostreobineae</taxon>
        <taxon>Ostreobiaceae</taxon>
        <taxon>Ostreobium</taxon>
    </lineage>
</organism>
<keyword evidence="6" id="KW-0210">Decarboxylase</keyword>
<evidence type="ECO:0000313" key="16">
    <source>
        <dbReference type="Proteomes" id="UP000708148"/>
    </source>
</evidence>
<keyword evidence="11" id="KW-0456">Lyase</keyword>
<evidence type="ECO:0000256" key="11">
    <source>
        <dbReference type="ARBA" id="ARBA00023239"/>
    </source>
</evidence>
<dbReference type="SUPFAM" id="SSF56276">
    <property type="entry name" value="S-adenosylmethionine decarboxylase"/>
    <property type="match status" value="1"/>
</dbReference>
<evidence type="ECO:0000256" key="13">
    <source>
        <dbReference type="ARBA" id="ARBA00023317"/>
    </source>
</evidence>
<proteinExistence type="inferred from homology"/>
<evidence type="ECO:0000256" key="14">
    <source>
        <dbReference type="ARBA" id="ARBA00048112"/>
    </source>
</evidence>
<keyword evidence="9" id="KW-0620">Polyamine biosynthesis</keyword>
<dbReference type="GO" id="GO:0006597">
    <property type="term" value="P:spermine biosynthetic process"/>
    <property type="evidence" value="ECO:0007669"/>
    <property type="project" value="InterPro"/>
</dbReference>
<reference evidence="15" key="1">
    <citation type="submission" date="2020-12" db="EMBL/GenBank/DDBJ databases">
        <authorList>
            <person name="Iha C."/>
        </authorList>
    </citation>
    <scope>NUCLEOTIDE SEQUENCE</scope>
</reference>
<comment type="similarity">
    <text evidence="3">Belongs to the eukaryotic AdoMetDC family.</text>
</comment>
<evidence type="ECO:0000256" key="6">
    <source>
        <dbReference type="ARBA" id="ARBA00022793"/>
    </source>
</evidence>
<evidence type="ECO:0000256" key="1">
    <source>
        <dbReference type="ARBA" id="ARBA00001928"/>
    </source>
</evidence>